<dbReference type="EMBL" id="LT629757">
    <property type="protein sequence ID" value="SDS89424.1"/>
    <property type="molecule type" value="Genomic_DNA"/>
</dbReference>
<gene>
    <name evidence="7" type="ORF">SAMN04488570_2970</name>
</gene>
<evidence type="ECO:0000256" key="1">
    <source>
        <dbReference type="ARBA" id="ARBA00007358"/>
    </source>
</evidence>
<dbReference type="InterPro" id="IPR056798">
    <property type="entry name" value="ADH_Fe_C"/>
</dbReference>
<dbReference type="Gene3D" id="3.40.50.1970">
    <property type="match status" value="1"/>
</dbReference>
<protein>
    <submittedName>
        <fullName evidence="7">1,3-propanediol dehydrogenase</fullName>
    </submittedName>
</protein>
<dbReference type="InterPro" id="IPR039697">
    <property type="entry name" value="Alcohol_dehydrogenase_Fe"/>
</dbReference>
<sequence length="444" mass="46671">MSPTSSPASTPPRSVASAPRLAPQRGVPAARREAPEAVARPRRPDPFAGGDPVQAGTEDMAPDAVVKFHAPEVVFGIGALDEAGFAAARLGARRPLVVTDPGIIEAGWVDVLLGHLREARLTPRVWSAVTPNPKDHEVRAAYDWYAEQQCDVIIAIGGGSCIDAAKGVAILSGNDGDILGYAGVDQVTRPIPPMLMIPSTSGTGADVSQFCIVTDTDRSVKITIMGRALVPDISLTDPRLLTTMPDALNAATGLDALTHGIESYVSLAHNPLADIHALSSVRLVCGHLRTTITHPDEERARTKMAQASLQAGLAFTNAILGATHAMSHQVGGLLDAPHGVVNGVLLPHVIRYNARATPDRFVSLAQAAGIGVEGMPGEEAADLLADHVRRLADDVGVPRGLRDLGVTEADVHQMAHTALDDACLTTNPREADEADVRRLFLDAL</sequence>
<comment type="similarity">
    <text evidence="1">Belongs to the iron-containing alcohol dehydrogenase family.</text>
</comment>
<feature type="region of interest" description="Disordered" evidence="4">
    <location>
        <begin position="1"/>
        <end position="56"/>
    </location>
</feature>
<dbReference type="AlphaFoldDB" id="A0A1H1VX09"/>
<dbReference type="PROSITE" id="PS00913">
    <property type="entry name" value="ADH_IRON_1"/>
    <property type="match status" value="1"/>
</dbReference>
<keyword evidence="2" id="KW-0560">Oxidoreductase</keyword>
<dbReference type="STRING" id="642780.SAMN04488570_2970"/>
<evidence type="ECO:0000313" key="7">
    <source>
        <dbReference type="EMBL" id="SDS89424.1"/>
    </source>
</evidence>
<evidence type="ECO:0000256" key="3">
    <source>
        <dbReference type="ARBA" id="ARBA00023027"/>
    </source>
</evidence>
<dbReference type="Gene3D" id="1.20.1090.10">
    <property type="entry name" value="Dehydroquinate synthase-like - alpha domain"/>
    <property type="match status" value="1"/>
</dbReference>
<dbReference type="Proteomes" id="UP000198859">
    <property type="component" value="Chromosome I"/>
</dbReference>
<dbReference type="GO" id="GO:0004022">
    <property type="term" value="F:alcohol dehydrogenase (NAD+) activity"/>
    <property type="evidence" value="ECO:0007669"/>
    <property type="project" value="TreeGrafter"/>
</dbReference>
<reference evidence="8" key="1">
    <citation type="submission" date="2016-10" db="EMBL/GenBank/DDBJ databases">
        <authorList>
            <person name="Varghese N."/>
            <person name="Submissions S."/>
        </authorList>
    </citation>
    <scope>NUCLEOTIDE SEQUENCE [LARGE SCALE GENOMIC DNA]</scope>
    <source>
        <strain evidence="8">DSM 22127</strain>
    </source>
</reference>
<evidence type="ECO:0000256" key="4">
    <source>
        <dbReference type="SAM" id="MobiDB-lite"/>
    </source>
</evidence>
<evidence type="ECO:0000259" key="5">
    <source>
        <dbReference type="Pfam" id="PF00465"/>
    </source>
</evidence>
<dbReference type="InterPro" id="IPR018211">
    <property type="entry name" value="ADH_Fe_CS"/>
</dbReference>
<dbReference type="RefSeq" id="WP_231916893.1">
    <property type="nucleotide sequence ID" value="NZ_LT629757.1"/>
</dbReference>
<dbReference type="Pfam" id="PF25137">
    <property type="entry name" value="ADH_Fe_C"/>
    <property type="match status" value="1"/>
</dbReference>
<accession>A0A1H1VX09</accession>
<keyword evidence="3" id="KW-0520">NAD</keyword>
<dbReference type="CDD" id="cd17814">
    <property type="entry name" value="Fe-ADH-like"/>
    <property type="match status" value="1"/>
</dbReference>
<feature type="compositionally biased region" description="Low complexity" evidence="4">
    <location>
        <begin position="1"/>
        <end position="20"/>
    </location>
</feature>
<feature type="domain" description="Fe-containing alcohol dehydrogenase-like C-terminal" evidence="6">
    <location>
        <begin position="250"/>
        <end position="443"/>
    </location>
</feature>
<dbReference type="Pfam" id="PF00465">
    <property type="entry name" value="Fe-ADH"/>
    <property type="match status" value="1"/>
</dbReference>
<dbReference type="FunFam" id="1.20.1090.10:FF:000001">
    <property type="entry name" value="Aldehyde-alcohol dehydrogenase"/>
    <property type="match status" value="1"/>
</dbReference>
<dbReference type="PANTHER" id="PTHR11496:SF102">
    <property type="entry name" value="ALCOHOL DEHYDROGENASE 4"/>
    <property type="match status" value="1"/>
</dbReference>
<dbReference type="GO" id="GO:0046872">
    <property type="term" value="F:metal ion binding"/>
    <property type="evidence" value="ECO:0007669"/>
    <property type="project" value="InterPro"/>
</dbReference>
<dbReference type="PANTHER" id="PTHR11496">
    <property type="entry name" value="ALCOHOL DEHYDROGENASE"/>
    <property type="match status" value="1"/>
</dbReference>
<organism evidence="7 8">
    <name type="scientific">Nocardioides scoriae</name>
    <dbReference type="NCBI Taxonomy" id="642780"/>
    <lineage>
        <taxon>Bacteria</taxon>
        <taxon>Bacillati</taxon>
        <taxon>Actinomycetota</taxon>
        <taxon>Actinomycetes</taxon>
        <taxon>Propionibacteriales</taxon>
        <taxon>Nocardioidaceae</taxon>
        <taxon>Nocardioides</taxon>
    </lineage>
</organism>
<evidence type="ECO:0000256" key="2">
    <source>
        <dbReference type="ARBA" id="ARBA00023002"/>
    </source>
</evidence>
<feature type="domain" description="Alcohol dehydrogenase iron-type/glycerol dehydrogenase GldA" evidence="5">
    <location>
        <begin position="71"/>
        <end position="238"/>
    </location>
</feature>
<evidence type="ECO:0000259" key="6">
    <source>
        <dbReference type="Pfam" id="PF25137"/>
    </source>
</evidence>
<proteinExistence type="inferred from homology"/>
<dbReference type="FunFam" id="3.40.50.1970:FF:000003">
    <property type="entry name" value="Alcohol dehydrogenase, iron-containing"/>
    <property type="match status" value="1"/>
</dbReference>
<keyword evidence="8" id="KW-1185">Reference proteome</keyword>
<name>A0A1H1VX09_9ACTN</name>
<evidence type="ECO:0000313" key="8">
    <source>
        <dbReference type="Proteomes" id="UP000198859"/>
    </source>
</evidence>
<dbReference type="InterPro" id="IPR001670">
    <property type="entry name" value="ADH_Fe/GldA"/>
</dbReference>
<dbReference type="SUPFAM" id="SSF56796">
    <property type="entry name" value="Dehydroquinate synthase-like"/>
    <property type="match status" value="1"/>
</dbReference>